<protein>
    <submittedName>
        <fullName evidence="1">Uncharacterized protein</fullName>
    </submittedName>
</protein>
<evidence type="ECO:0000313" key="1">
    <source>
        <dbReference type="EMBL" id="EIM79308.1"/>
    </source>
</evidence>
<dbReference type="RefSeq" id="XP_007311569.1">
    <property type="nucleotide sequence ID" value="XM_007311507.1"/>
</dbReference>
<dbReference type="PANTHER" id="PTHR31912:SF34">
    <property type="entry name" value="NOTOCHORD-RELATED PROTEIN"/>
    <property type="match status" value="1"/>
</dbReference>
<evidence type="ECO:0000313" key="2">
    <source>
        <dbReference type="Proteomes" id="UP000053927"/>
    </source>
</evidence>
<reference evidence="2" key="1">
    <citation type="journal article" date="2012" name="Science">
        <title>The Paleozoic origin of enzymatic lignin decomposition reconstructed from 31 fungal genomes.</title>
        <authorList>
            <person name="Floudas D."/>
            <person name="Binder M."/>
            <person name="Riley R."/>
            <person name="Barry K."/>
            <person name="Blanchette R.A."/>
            <person name="Henrissat B."/>
            <person name="Martinez A.T."/>
            <person name="Otillar R."/>
            <person name="Spatafora J.W."/>
            <person name="Yadav J.S."/>
            <person name="Aerts A."/>
            <person name="Benoit I."/>
            <person name="Boyd A."/>
            <person name="Carlson A."/>
            <person name="Copeland A."/>
            <person name="Coutinho P.M."/>
            <person name="de Vries R.P."/>
            <person name="Ferreira P."/>
            <person name="Findley K."/>
            <person name="Foster B."/>
            <person name="Gaskell J."/>
            <person name="Glotzer D."/>
            <person name="Gorecki P."/>
            <person name="Heitman J."/>
            <person name="Hesse C."/>
            <person name="Hori C."/>
            <person name="Igarashi K."/>
            <person name="Jurgens J.A."/>
            <person name="Kallen N."/>
            <person name="Kersten P."/>
            <person name="Kohler A."/>
            <person name="Kuees U."/>
            <person name="Kumar T.K.A."/>
            <person name="Kuo A."/>
            <person name="LaButti K."/>
            <person name="Larrondo L.F."/>
            <person name="Lindquist E."/>
            <person name="Ling A."/>
            <person name="Lombard V."/>
            <person name="Lucas S."/>
            <person name="Lundell T."/>
            <person name="Martin R."/>
            <person name="McLaughlin D.J."/>
            <person name="Morgenstern I."/>
            <person name="Morin E."/>
            <person name="Murat C."/>
            <person name="Nagy L.G."/>
            <person name="Nolan M."/>
            <person name="Ohm R.A."/>
            <person name="Patyshakuliyeva A."/>
            <person name="Rokas A."/>
            <person name="Ruiz-Duenas F.J."/>
            <person name="Sabat G."/>
            <person name="Salamov A."/>
            <person name="Samejima M."/>
            <person name="Schmutz J."/>
            <person name="Slot J.C."/>
            <person name="St John F."/>
            <person name="Stenlid J."/>
            <person name="Sun H."/>
            <person name="Sun S."/>
            <person name="Syed K."/>
            <person name="Tsang A."/>
            <person name="Wiebenga A."/>
            <person name="Young D."/>
            <person name="Pisabarro A."/>
            <person name="Eastwood D.C."/>
            <person name="Martin F."/>
            <person name="Cullen D."/>
            <person name="Grigoriev I.V."/>
            <person name="Hibbett D.S."/>
        </authorList>
    </citation>
    <scope>NUCLEOTIDE SEQUENCE [LARGE SCALE GENOMIC DNA]</scope>
    <source>
        <strain evidence="2">FP-91666</strain>
    </source>
</reference>
<dbReference type="EMBL" id="JH687406">
    <property type="protein sequence ID" value="EIM79308.1"/>
    <property type="molecule type" value="Genomic_DNA"/>
</dbReference>
<name>R7RWX4_STEHR</name>
<dbReference type="OrthoDB" id="2246127at2759"/>
<keyword evidence="2" id="KW-1185">Reference proteome</keyword>
<dbReference type="PANTHER" id="PTHR31912">
    <property type="entry name" value="IP13529P"/>
    <property type="match status" value="1"/>
</dbReference>
<dbReference type="Proteomes" id="UP000053927">
    <property type="component" value="Unassembled WGS sequence"/>
</dbReference>
<dbReference type="KEGG" id="shs:STEHIDRAFT_69687"/>
<proteinExistence type="predicted"/>
<organism evidence="1 2">
    <name type="scientific">Stereum hirsutum (strain FP-91666)</name>
    <name type="common">White-rot fungus</name>
    <dbReference type="NCBI Taxonomy" id="721885"/>
    <lineage>
        <taxon>Eukaryota</taxon>
        <taxon>Fungi</taxon>
        <taxon>Dikarya</taxon>
        <taxon>Basidiomycota</taxon>
        <taxon>Agaricomycotina</taxon>
        <taxon>Agaricomycetes</taxon>
        <taxon>Russulales</taxon>
        <taxon>Stereaceae</taxon>
        <taxon>Stereum</taxon>
    </lineage>
</organism>
<sequence>MALVDLLDNLPRLPLSDELMRAVLFVMKETGAREVPSLDTLRRRQKEMSEIGVPTTRHVSGQGNVFYMNNLAAGLAQDFSNPLICPHIIRYPEDKDGQVAESWQATKLLSSLSVDQLTPMVIHRDQHFYVNELTKCRDGSFIIPYRWIVRKGVMHADYHKVHRRPVSNVNHLSIIKSFLTTIEQDGLYERDPANTTFTQPISNLHSQQEIQQRMPHPIRVRANGLPYFKIWIRLWGDDVSGNRTRQWNKHWNWYLVNAGLPNRLLQQEYFVRFVSTSPSASIMEQAAEICRAVRASKEGWIAYDCELGTECMFEVGILNLPADNPMQAELASHVGLRGNHFCRRCDVGGTGKEKETDAGYDALFKSGEVRNPEITLKEVEKQLFSGIMGADLEGMHRETGVKDSLSLEWIKKGRQYLVELLQANPELDDAAKRAAVRSWLDMQQDLVNPFFNIEGLDVHRDTPVELLHTVLLGVIKYIWTLTCTQVIAKGKLTEFQARLASANIRGLNIPPIRASYLMQYRGALIGRQFKQLVQIMAFVVQDLVDEQVFKVWKAAGRMTASLWFPEIDDIDSYCDNLEVEIADFLDILAAIDPAKIIVKSKCHILLHIVDDIRRFGPAILFSTEIFECYNAIFRYCSIMSNHRAPSRDIAVSFSGLGRVKHIHSGGWWKSENGHWTRAGPGVRQLFLKNKAIQEWLGWMDLGRIIPGVSHIMFLMPGTIHLAPLKTRSTSWVDTGAREAIPMFAECPNIPASCSVNIGSSIVCRSRDIAKPGDFVVPDNPSLSSGRQANTPATPRETGLLVVLERFTVGGRHAELDMPTLHRPVEPQPILAAPENLLFTFNTQHDCRRENCMVDATAGREMQEREETERATAMVKHSSDDHFVVNFDGLHNAHLLRRLFPVNLSKSAEPLIPDHDEHHRTLAARLR</sequence>
<dbReference type="AlphaFoldDB" id="R7RWX4"/>
<dbReference type="eggNOG" id="ENOG502SJ45">
    <property type="taxonomic scope" value="Eukaryota"/>
</dbReference>
<gene>
    <name evidence="1" type="ORF">STEHIDRAFT_69687</name>
</gene>
<dbReference type="OMA" id="QYKYKLH"/>
<accession>R7RWX4</accession>
<feature type="non-terminal residue" evidence="1">
    <location>
        <position position="926"/>
    </location>
</feature>
<dbReference type="GeneID" id="18806566"/>